<dbReference type="PROSITE" id="PS51450">
    <property type="entry name" value="LRR"/>
    <property type="match status" value="2"/>
</dbReference>
<evidence type="ECO:0000256" key="2">
    <source>
        <dbReference type="ARBA" id="ARBA00022729"/>
    </source>
</evidence>
<dbReference type="InterPro" id="IPR001611">
    <property type="entry name" value="Leu-rich_rpt"/>
</dbReference>
<dbReference type="AlphaFoldDB" id="A0A8C4UYL5"/>
<dbReference type="Pfam" id="PF13855">
    <property type="entry name" value="LRR_8"/>
    <property type="match status" value="3"/>
</dbReference>
<evidence type="ECO:0000256" key="3">
    <source>
        <dbReference type="ARBA" id="ARBA00022737"/>
    </source>
</evidence>
<dbReference type="Ensembl" id="ENSFTIT00000019285.1">
    <property type="protein sequence ID" value="ENSFTIP00000018512.1"/>
    <property type="gene ID" value="ENSFTIG00000012192.1"/>
</dbReference>
<keyword evidence="1" id="KW-0433">Leucine-rich repeat</keyword>
<evidence type="ECO:0000256" key="1">
    <source>
        <dbReference type="ARBA" id="ARBA00022614"/>
    </source>
</evidence>
<reference evidence="4" key="2">
    <citation type="submission" date="2025-09" db="UniProtKB">
        <authorList>
            <consortium name="Ensembl"/>
        </authorList>
    </citation>
    <scope>IDENTIFICATION</scope>
</reference>
<dbReference type="SMART" id="SM00369">
    <property type="entry name" value="LRR_TYP"/>
    <property type="match status" value="9"/>
</dbReference>
<dbReference type="InterPro" id="IPR032675">
    <property type="entry name" value="LRR_dom_sf"/>
</dbReference>
<sequence>MVINPAAGASPRQIPREVCYLPLLAEGRSLNVSDSCPSMCRCAPEDIIHCNRAGLRALPGEIAASTISLNLSNNYLRILSTNTFRNLTFLHSLCLRELHLSRNPRLLNLISLDLSHCNIFEIHPLLFSHLPSLETLDLASNNMRYVPQAFRNLSSLTKLSLEGNHIEAIGRDSLKDLETLYDLNLRKNRIWIIQNGAFTKLLRLGTLNLGHNFIADLPNQLFDGLIQLKTMHLEANRITAVNCTFRHLLNLRNLYLNNNQISSISDSAFSYLNKLHFLHLSKNNLSSLPIRLFAELPKLQYVFLSRNPWKCDCKMLWFWRWSTTRRAVIEGLHCAFLGPHNTTALNVPHPGDLTGCTVPPELASEDKCSVASTSIAPGSPALPTKVILLALVCHAWYFARGWNTSVAMF</sequence>
<dbReference type="OrthoDB" id="1055097at2759"/>
<dbReference type="InterPro" id="IPR003591">
    <property type="entry name" value="Leu-rich_rpt_typical-subtyp"/>
</dbReference>
<dbReference type="Proteomes" id="UP000694562">
    <property type="component" value="Unplaced"/>
</dbReference>
<evidence type="ECO:0000313" key="4">
    <source>
        <dbReference type="Ensembl" id="ENSFTIP00000018512.1"/>
    </source>
</evidence>
<organism evidence="4 5">
    <name type="scientific">Falco tinnunculus</name>
    <name type="common">Common kestrel</name>
    <dbReference type="NCBI Taxonomy" id="100819"/>
    <lineage>
        <taxon>Eukaryota</taxon>
        <taxon>Metazoa</taxon>
        <taxon>Chordata</taxon>
        <taxon>Craniata</taxon>
        <taxon>Vertebrata</taxon>
        <taxon>Euteleostomi</taxon>
        <taxon>Archelosauria</taxon>
        <taxon>Archosauria</taxon>
        <taxon>Dinosauria</taxon>
        <taxon>Saurischia</taxon>
        <taxon>Theropoda</taxon>
        <taxon>Coelurosauria</taxon>
        <taxon>Aves</taxon>
        <taxon>Neognathae</taxon>
        <taxon>Neoaves</taxon>
        <taxon>Telluraves</taxon>
        <taxon>Australaves</taxon>
        <taxon>Falconiformes</taxon>
        <taxon>Falconidae</taxon>
        <taxon>Falco</taxon>
    </lineage>
</organism>
<dbReference type="PANTHER" id="PTHR24369">
    <property type="entry name" value="ANTIGEN BSP, PUTATIVE-RELATED"/>
    <property type="match status" value="1"/>
</dbReference>
<dbReference type="PANTHER" id="PTHR24369:SF210">
    <property type="entry name" value="CHAOPTIN-RELATED"/>
    <property type="match status" value="1"/>
</dbReference>
<protein>
    <submittedName>
        <fullName evidence="4">Uncharacterized protein</fullName>
    </submittedName>
</protein>
<keyword evidence="2" id="KW-0732">Signal</keyword>
<dbReference type="Gene3D" id="3.80.10.10">
    <property type="entry name" value="Ribonuclease Inhibitor"/>
    <property type="match status" value="2"/>
</dbReference>
<dbReference type="OMA" id="DCTFRHL"/>
<keyword evidence="5" id="KW-1185">Reference proteome</keyword>
<keyword evidence="3" id="KW-0677">Repeat</keyword>
<accession>A0A8C4UYL5</accession>
<dbReference type="GO" id="GO:0005886">
    <property type="term" value="C:plasma membrane"/>
    <property type="evidence" value="ECO:0007669"/>
    <property type="project" value="TreeGrafter"/>
</dbReference>
<name>A0A8C4UYL5_FALTI</name>
<reference evidence="4" key="1">
    <citation type="submission" date="2025-08" db="UniProtKB">
        <authorList>
            <consortium name="Ensembl"/>
        </authorList>
    </citation>
    <scope>IDENTIFICATION</scope>
</reference>
<evidence type="ECO:0000313" key="5">
    <source>
        <dbReference type="Proteomes" id="UP000694562"/>
    </source>
</evidence>
<proteinExistence type="predicted"/>
<dbReference type="SUPFAM" id="SSF52058">
    <property type="entry name" value="L domain-like"/>
    <property type="match status" value="1"/>
</dbReference>
<dbReference type="InterPro" id="IPR050541">
    <property type="entry name" value="LRR_TM_domain-containing"/>
</dbReference>